<comment type="caution">
    <text evidence="2">The sequence shown here is derived from an EMBL/GenBank/DDBJ whole genome shotgun (WGS) entry which is preliminary data.</text>
</comment>
<keyword evidence="1" id="KW-0812">Transmembrane</keyword>
<evidence type="ECO:0000313" key="3">
    <source>
        <dbReference type="Proteomes" id="UP001501577"/>
    </source>
</evidence>
<feature type="transmembrane region" description="Helical" evidence="1">
    <location>
        <begin position="27"/>
        <end position="45"/>
    </location>
</feature>
<feature type="transmembrane region" description="Helical" evidence="1">
    <location>
        <begin position="127"/>
        <end position="146"/>
    </location>
</feature>
<keyword evidence="1" id="KW-0472">Membrane</keyword>
<feature type="transmembrane region" description="Helical" evidence="1">
    <location>
        <begin position="51"/>
        <end position="71"/>
    </location>
</feature>
<dbReference type="EMBL" id="BAAAXQ010000076">
    <property type="protein sequence ID" value="GAA3025619.1"/>
    <property type="molecule type" value="Genomic_DNA"/>
</dbReference>
<keyword evidence="1" id="KW-1133">Transmembrane helix</keyword>
<gene>
    <name evidence="2" type="ORF">GCM10019998_22630</name>
</gene>
<organism evidence="2 3">
    <name type="scientific">Tetragenococcus solitarius</name>
    <dbReference type="NCBI Taxonomy" id="71453"/>
    <lineage>
        <taxon>Bacteria</taxon>
        <taxon>Bacillati</taxon>
        <taxon>Bacillota</taxon>
        <taxon>Bacilli</taxon>
        <taxon>Lactobacillales</taxon>
        <taxon>Enterococcaceae</taxon>
        <taxon>Tetragenococcus</taxon>
    </lineage>
</organism>
<reference evidence="2 3" key="1">
    <citation type="journal article" date="2019" name="Int. J. Syst. Evol. Microbiol.">
        <title>The Global Catalogue of Microorganisms (GCM) 10K type strain sequencing project: providing services to taxonomists for standard genome sequencing and annotation.</title>
        <authorList>
            <consortium name="The Broad Institute Genomics Platform"/>
            <consortium name="The Broad Institute Genome Sequencing Center for Infectious Disease"/>
            <person name="Wu L."/>
            <person name="Ma J."/>
        </authorList>
    </citation>
    <scope>NUCLEOTIDE SEQUENCE [LARGE SCALE GENOMIC DNA]</scope>
    <source>
        <strain evidence="2 3">JCM 8736</strain>
    </source>
</reference>
<sequence>MNYNKAKQEQLRKETAETNFRYNRFLLLRYLLAFFFFTNLYWALASFLSQGYLALIISSFLLVVGGFAVSEHVKLYGDRSNQVELKLHYNRLYHLFQLIVNTYLFLVSITGWGFTWMFPFLNDYFQVRLFIMGIVLVGSGLSWVCLRRIRAISQKKDKHYQYIKEYKRSIS</sequence>
<name>A0ABN3YEB7_9ENTE</name>
<accession>A0ABN3YEB7</accession>
<evidence type="ECO:0008006" key="4">
    <source>
        <dbReference type="Google" id="ProtNLM"/>
    </source>
</evidence>
<evidence type="ECO:0000256" key="1">
    <source>
        <dbReference type="SAM" id="Phobius"/>
    </source>
</evidence>
<keyword evidence="3" id="KW-1185">Reference proteome</keyword>
<feature type="transmembrane region" description="Helical" evidence="1">
    <location>
        <begin position="92"/>
        <end position="115"/>
    </location>
</feature>
<dbReference type="RefSeq" id="WP_068708477.1">
    <property type="nucleotide sequence ID" value="NZ_BAAAXQ010000076.1"/>
</dbReference>
<dbReference type="Proteomes" id="UP001501577">
    <property type="component" value="Unassembled WGS sequence"/>
</dbReference>
<protein>
    <recommendedName>
        <fullName evidence="4">PTS cellobiose transporter subunit IIA</fullName>
    </recommendedName>
</protein>
<evidence type="ECO:0000313" key="2">
    <source>
        <dbReference type="EMBL" id="GAA3025619.1"/>
    </source>
</evidence>
<proteinExistence type="predicted"/>